<comment type="similarity">
    <text evidence="1">Belongs to the short-chain dehydrogenases/reductases (SDR) family.</text>
</comment>
<dbReference type="GO" id="GO:0005783">
    <property type="term" value="C:endoplasmic reticulum"/>
    <property type="evidence" value="ECO:0007669"/>
    <property type="project" value="TreeGrafter"/>
</dbReference>
<dbReference type="InterPro" id="IPR002347">
    <property type="entry name" value="SDR_fam"/>
</dbReference>
<dbReference type="AlphaFoldDB" id="A0A1V8TC10"/>
<dbReference type="Proteomes" id="UP000192596">
    <property type="component" value="Unassembled WGS sequence"/>
</dbReference>
<protein>
    <recommendedName>
        <fullName evidence="5">Very-long-chain 3-oxoacyl-CoA reductase</fullName>
    </recommendedName>
</protein>
<dbReference type="PANTHER" id="PTHR43899">
    <property type="entry name" value="RH59310P"/>
    <property type="match status" value="1"/>
</dbReference>
<dbReference type="Gene3D" id="3.40.50.720">
    <property type="entry name" value="NAD(P)-binding Rossmann-like Domain"/>
    <property type="match status" value="1"/>
</dbReference>
<gene>
    <name evidence="3" type="ORF">B0A48_05678</name>
</gene>
<evidence type="ECO:0000313" key="4">
    <source>
        <dbReference type="Proteomes" id="UP000192596"/>
    </source>
</evidence>
<organism evidence="3 4">
    <name type="scientific">Cryoendolithus antarcticus</name>
    <dbReference type="NCBI Taxonomy" id="1507870"/>
    <lineage>
        <taxon>Eukaryota</taxon>
        <taxon>Fungi</taxon>
        <taxon>Dikarya</taxon>
        <taxon>Ascomycota</taxon>
        <taxon>Pezizomycotina</taxon>
        <taxon>Dothideomycetes</taxon>
        <taxon>Dothideomycetidae</taxon>
        <taxon>Cladosporiales</taxon>
        <taxon>Cladosporiaceae</taxon>
        <taxon>Cryoendolithus</taxon>
    </lineage>
</organism>
<dbReference type="InterPro" id="IPR036291">
    <property type="entry name" value="NAD(P)-bd_dom_sf"/>
</dbReference>
<evidence type="ECO:0008006" key="5">
    <source>
        <dbReference type="Google" id="ProtNLM"/>
    </source>
</evidence>
<dbReference type="OrthoDB" id="47007at2759"/>
<dbReference type="Pfam" id="PF00106">
    <property type="entry name" value="adh_short"/>
    <property type="match status" value="1"/>
</dbReference>
<dbReference type="InParanoid" id="A0A1V8TC10"/>
<dbReference type="EMBL" id="NAJO01000011">
    <property type="protein sequence ID" value="OQO08788.1"/>
    <property type="molecule type" value="Genomic_DNA"/>
</dbReference>
<evidence type="ECO:0000256" key="2">
    <source>
        <dbReference type="ARBA" id="ARBA00023002"/>
    </source>
</evidence>
<evidence type="ECO:0000256" key="1">
    <source>
        <dbReference type="ARBA" id="ARBA00006484"/>
    </source>
</evidence>
<keyword evidence="4" id="KW-1185">Reference proteome</keyword>
<reference evidence="4" key="1">
    <citation type="submission" date="2017-03" db="EMBL/GenBank/DDBJ databases">
        <title>Genomes of endolithic fungi from Antarctica.</title>
        <authorList>
            <person name="Coleine C."/>
            <person name="Masonjones S."/>
            <person name="Stajich J.E."/>
        </authorList>
    </citation>
    <scope>NUCLEOTIDE SEQUENCE [LARGE SCALE GENOMIC DNA]</scope>
    <source>
        <strain evidence="4">CCFEE 5527</strain>
    </source>
</reference>
<keyword evidence="2" id="KW-0560">Oxidoreductase</keyword>
<dbReference type="PANTHER" id="PTHR43899:SF13">
    <property type="entry name" value="RH59310P"/>
    <property type="match status" value="1"/>
</dbReference>
<dbReference type="GO" id="GO:0016491">
    <property type="term" value="F:oxidoreductase activity"/>
    <property type="evidence" value="ECO:0007669"/>
    <property type="project" value="UniProtKB-KW"/>
</dbReference>
<name>A0A1V8TC10_9PEZI</name>
<dbReference type="InterPro" id="IPR051019">
    <property type="entry name" value="VLCFA-Steroid_DH"/>
</dbReference>
<comment type="caution">
    <text evidence="3">The sequence shown here is derived from an EMBL/GenBank/DDBJ whole genome shotgun (WGS) entry which is preliminary data.</text>
</comment>
<proteinExistence type="inferred from homology"/>
<sequence length="318" mass="34025">MAIFSNILTALGLVSIASTAYSLGSAIWVHFIRTSSLPKYRHGDNKSWGLVTGASDGIGYATVRELLRNGFNVFLHGRNEKKLSGIASQLRQDFPSLKIEITVADASAQDVDFTGIASKVSSVTKQHNGRLTVLVNNVGGVTFKPQYCSLEDTSAKNLEEVIAINARFPTRLTSALMPQLKANQPSLILIAGSNAGLVGLPYLATYGPTKAYCHHFASSMRAEFLSQGYKGIEVQCCLIGNTASAGNKVDMAGTISSEECAKGMLRNVGCGRTLVAPHWKPGVIGTVIGGLPEGLQRVMMAPEMKGRYENELKAMKGQ</sequence>
<accession>A0A1V8TC10</accession>
<dbReference type="SUPFAM" id="SSF51735">
    <property type="entry name" value="NAD(P)-binding Rossmann-fold domains"/>
    <property type="match status" value="1"/>
</dbReference>
<dbReference type="STRING" id="1507870.A0A1V8TC10"/>
<dbReference type="PRINTS" id="PR00081">
    <property type="entry name" value="GDHRDH"/>
</dbReference>
<evidence type="ECO:0000313" key="3">
    <source>
        <dbReference type="EMBL" id="OQO08788.1"/>
    </source>
</evidence>